<proteinExistence type="predicted"/>
<evidence type="ECO:0000313" key="1">
    <source>
        <dbReference type="EMBL" id="TSE05329.1"/>
    </source>
</evidence>
<sequence length="194" mass="21598">MKKESFLLLFFSVLIIFPISAQLVVGGRVAVDIDINLPIPDVVIERRTSKQQLPKSKRGRPIVIHRCDHTCHHDFGAIQNQNAPSGEYLYQVANASLVPSENGEDHIVYDLDTGDVLEIIIVTGNYADYNYHYFNPDYNSLPPDNLILAITFNGQEIPLHTGSISIEPQGIGGYHSVLNLDSIYEGNFNGTVNF</sequence>
<accession>A0A554VE73</accession>
<gene>
    <name evidence="1" type="ORF">FOF46_23325</name>
</gene>
<dbReference type="AlphaFoldDB" id="A0A554VE73"/>
<dbReference type="OrthoDB" id="1163466at2"/>
<reference evidence="1 2" key="1">
    <citation type="submission" date="2019-07" db="EMBL/GenBank/DDBJ databases">
        <title>The draft genome sequence of Aquimarina algiphila M91.</title>
        <authorList>
            <person name="Meng X."/>
        </authorList>
    </citation>
    <scope>NUCLEOTIDE SEQUENCE [LARGE SCALE GENOMIC DNA]</scope>
    <source>
        <strain evidence="1 2">M91</strain>
    </source>
</reference>
<dbReference type="EMBL" id="VLNR01000063">
    <property type="protein sequence ID" value="TSE05329.1"/>
    <property type="molecule type" value="Genomic_DNA"/>
</dbReference>
<dbReference type="RefSeq" id="WP_143918123.1">
    <property type="nucleotide sequence ID" value="NZ_CANMIK010000037.1"/>
</dbReference>
<name>A0A554VE73_9FLAO</name>
<keyword evidence="2" id="KW-1185">Reference proteome</keyword>
<protein>
    <submittedName>
        <fullName evidence="1">Uncharacterized protein</fullName>
    </submittedName>
</protein>
<organism evidence="1 2">
    <name type="scientific">Aquimarina algiphila</name>
    <dbReference type="NCBI Taxonomy" id="2047982"/>
    <lineage>
        <taxon>Bacteria</taxon>
        <taxon>Pseudomonadati</taxon>
        <taxon>Bacteroidota</taxon>
        <taxon>Flavobacteriia</taxon>
        <taxon>Flavobacteriales</taxon>
        <taxon>Flavobacteriaceae</taxon>
        <taxon>Aquimarina</taxon>
    </lineage>
</organism>
<dbReference type="Proteomes" id="UP000318833">
    <property type="component" value="Unassembled WGS sequence"/>
</dbReference>
<comment type="caution">
    <text evidence="1">The sequence shown here is derived from an EMBL/GenBank/DDBJ whole genome shotgun (WGS) entry which is preliminary data.</text>
</comment>
<evidence type="ECO:0000313" key="2">
    <source>
        <dbReference type="Proteomes" id="UP000318833"/>
    </source>
</evidence>